<dbReference type="GO" id="GO:0060320">
    <property type="term" value="P:rejection of self pollen"/>
    <property type="evidence" value="ECO:0007669"/>
    <property type="project" value="UniProtKB-KW"/>
</dbReference>
<evidence type="ECO:0000256" key="6">
    <source>
        <dbReference type="RuleBase" id="RU367044"/>
    </source>
</evidence>
<name>A0A2G9I6U9_9LAMI</name>
<organism evidence="7 8">
    <name type="scientific">Handroanthus impetiginosus</name>
    <dbReference type="NCBI Taxonomy" id="429701"/>
    <lineage>
        <taxon>Eukaryota</taxon>
        <taxon>Viridiplantae</taxon>
        <taxon>Streptophyta</taxon>
        <taxon>Embryophyta</taxon>
        <taxon>Tracheophyta</taxon>
        <taxon>Spermatophyta</taxon>
        <taxon>Magnoliopsida</taxon>
        <taxon>eudicotyledons</taxon>
        <taxon>Gunneridae</taxon>
        <taxon>Pentapetalae</taxon>
        <taxon>asterids</taxon>
        <taxon>lamiids</taxon>
        <taxon>Lamiales</taxon>
        <taxon>Bignoniaceae</taxon>
        <taxon>Crescentiina</taxon>
        <taxon>Tabebuia alliance</taxon>
        <taxon>Handroanthus</taxon>
    </lineage>
</organism>
<dbReference type="Pfam" id="PF05938">
    <property type="entry name" value="Self-incomp_S1"/>
    <property type="match status" value="1"/>
</dbReference>
<dbReference type="OrthoDB" id="1848419at2759"/>
<comment type="subcellular location">
    <subcellularLocation>
        <location evidence="1 6">Secreted</location>
    </subcellularLocation>
</comment>
<dbReference type="PANTHER" id="PTHR31232:SF61">
    <property type="entry name" value="S-PROTEIN HOMOLOG"/>
    <property type="match status" value="1"/>
</dbReference>
<evidence type="ECO:0000313" key="8">
    <source>
        <dbReference type="Proteomes" id="UP000231279"/>
    </source>
</evidence>
<evidence type="ECO:0000256" key="3">
    <source>
        <dbReference type="ARBA" id="ARBA00022471"/>
    </source>
</evidence>
<keyword evidence="8" id="KW-1185">Reference proteome</keyword>
<keyword evidence="3 6" id="KW-0713">Self-incompatibility</keyword>
<sequence>MAHILKKSVLFFLLYQFFFLQPMAKKCFLTDRFEVHVLNALPPNSPPLFAHCASGDDDLGNRTLSYPNQEFHWSFCESILHNTFFFCTLSWGPKHTYLIAYKSGWNSKCPSFVCTFAAKTDGIYFSGEIPVALKKVINW</sequence>
<dbReference type="InterPro" id="IPR010264">
    <property type="entry name" value="Self-incomp_S1"/>
</dbReference>
<dbReference type="PANTHER" id="PTHR31232">
    <property type="match status" value="1"/>
</dbReference>
<feature type="chain" id="PRO_5025078046" description="S-protein homolog" evidence="6">
    <location>
        <begin position="25"/>
        <end position="139"/>
    </location>
</feature>
<keyword evidence="4 6" id="KW-0964">Secreted</keyword>
<protein>
    <recommendedName>
        <fullName evidence="6">S-protein homolog</fullName>
    </recommendedName>
</protein>
<evidence type="ECO:0000256" key="1">
    <source>
        <dbReference type="ARBA" id="ARBA00004613"/>
    </source>
</evidence>
<comment type="similarity">
    <text evidence="2 6">Belongs to the plant self-incompatibility (S1) protein family.</text>
</comment>
<evidence type="ECO:0000256" key="2">
    <source>
        <dbReference type="ARBA" id="ARBA00005581"/>
    </source>
</evidence>
<dbReference type="EMBL" id="NKXS01000232">
    <property type="protein sequence ID" value="PIN25468.1"/>
    <property type="molecule type" value="Genomic_DNA"/>
</dbReference>
<evidence type="ECO:0000256" key="4">
    <source>
        <dbReference type="ARBA" id="ARBA00022525"/>
    </source>
</evidence>
<dbReference type="Proteomes" id="UP000231279">
    <property type="component" value="Unassembled WGS sequence"/>
</dbReference>
<proteinExistence type="inferred from homology"/>
<accession>A0A2G9I6U9</accession>
<feature type="signal peptide" evidence="6">
    <location>
        <begin position="1"/>
        <end position="24"/>
    </location>
</feature>
<dbReference type="GO" id="GO:0005576">
    <property type="term" value="C:extracellular region"/>
    <property type="evidence" value="ECO:0007669"/>
    <property type="project" value="UniProtKB-SubCell"/>
</dbReference>
<reference evidence="8" key="1">
    <citation type="journal article" date="2018" name="Gigascience">
        <title>Genome assembly of the Pink Ipe (Handroanthus impetiginosus, Bignoniaceae), a highly valued, ecologically keystone Neotropical timber forest tree.</title>
        <authorList>
            <person name="Silva-Junior O.B."/>
            <person name="Grattapaglia D."/>
            <person name="Novaes E."/>
            <person name="Collevatti R.G."/>
        </authorList>
    </citation>
    <scope>NUCLEOTIDE SEQUENCE [LARGE SCALE GENOMIC DNA]</scope>
    <source>
        <strain evidence="8">cv. UFG-1</strain>
    </source>
</reference>
<keyword evidence="5 6" id="KW-0732">Signal</keyword>
<evidence type="ECO:0000313" key="7">
    <source>
        <dbReference type="EMBL" id="PIN25468.1"/>
    </source>
</evidence>
<evidence type="ECO:0000256" key="5">
    <source>
        <dbReference type="ARBA" id="ARBA00022729"/>
    </source>
</evidence>
<dbReference type="AlphaFoldDB" id="A0A2G9I6U9"/>
<comment type="caution">
    <text evidence="7">The sequence shown here is derived from an EMBL/GenBank/DDBJ whole genome shotgun (WGS) entry which is preliminary data.</text>
</comment>
<gene>
    <name evidence="7" type="ORF">CDL12_01793</name>
</gene>